<evidence type="ECO:0000313" key="1">
    <source>
        <dbReference type="EMBL" id="QJA58957.1"/>
    </source>
</evidence>
<protein>
    <submittedName>
        <fullName evidence="1">Putative phosphoadenosine phosphosulfate reductase family protein</fullName>
    </submittedName>
</protein>
<gene>
    <name evidence="1" type="ORF">MM415B01380_0014</name>
</gene>
<sequence>MTAAQPQLKVLSLGWGVQSWTLAAMVALGELEPIDLAIHSDTTWERASTYQFAKEFTPWLQSHGITVTTVSNSKAARKIVDDYGGVFIPAYTINNGKRGQLRRQCTGDWKIDPMRRHIATELKRRELTKTPGIVEQWLGITIDEWQRAKDSNVKYIRHRFPLLEMSMSRSDCLAWLSRNNLPSSSKSACTFCPYHNRLTWEQMKRDNGADWLQACDIDTRIRNKRPPSPLFVHSYAKPLTEVVTIPEDYGATQLSFLDSDDNDAQCDSGYCFL</sequence>
<dbReference type="InterPro" id="IPR014729">
    <property type="entry name" value="Rossmann-like_a/b/a_fold"/>
</dbReference>
<reference evidence="1" key="1">
    <citation type="submission" date="2020-03" db="EMBL/GenBank/DDBJ databases">
        <title>The deep terrestrial virosphere.</title>
        <authorList>
            <person name="Holmfeldt K."/>
            <person name="Nilsson E."/>
            <person name="Simone D."/>
            <person name="Lopez-Fernandez M."/>
            <person name="Wu X."/>
            <person name="de Brujin I."/>
            <person name="Lundin D."/>
            <person name="Andersson A."/>
            <person name="Bertilsson S."/>
            <person name="Dopson M."/>
        </authorList>
    </citation>
    <scope>NUCLEOTIDE SEQUENCE</scope>
    <source>
        <strain evidence="1">MM415B01380</strain>
    </source>
</reference>
<accession>A0A6M3IPG5</accession>
<dbReference type="Gene3D" id="3.40.50.620">
    <property type="entry name" value="HUPs"/>
    <property type="match status" value="1"/>
</dbReference>
<proteinExistence type="predicted"/>
<dbReference type="AlphaFoldDB" id="A0A6M3IPG5"/>
<dbReference type="SUPFAM" id="SSF52402">
    <property type="entry name" value="Adenine nucleotide alpha hydrolases-like"/>
    <property type="match status" value="1"/>
</dbReference>
<name>A0A6M3IPG5_9ZZZZ</name>
<dbReference type="EMBL" id="MT141348">
    <property type="protein sequence ID" value="QJA58957.1"/>
    <property type="molecule type" value="Genomic_DNA"/>
</dbReference>
<organism evidence="1">
    <name type="scientific">viral metagenome</name>
    <dbReference type="NCBI Taxonomy" id="1070528"/>
    <lineage>
        <taxon>unclassified sequences</taxon>
        <taxon>metagenomes</taxon>
        <taxon>organismal metagenomes</taxon>
    </lineage>
</organism>